<dbReference type="InterPro" id="IPR023366">
    <property type="entry name" value="ATP_synth_asu-like_sf"/>
</dbReference>
<gene>
    <name evidence="11" type="ORF">A2Y64_03385</name>
</gene>
<dbReference type="EMBL" id="MFAF01000149">
    <property type="protein sequence ID" value="OGD71496.1"/>
    <property type="molecule type" value="Genomic_DNA"/>
</dbReference>
<dbReference type="CDD" id="cd00402">
    <property type="entry name" value="Riboflavin_synthase_like"/>
    <property type="match status" value="1"/>
</dbReference>
<evidence type="ECO:0000256" key="6">
    <source>
        <dbReference type="ARBA" id="ARBA00022619"/>
    </source>
</evidence>
<evidence type="ECO:0000256" key="9">
    <source>
        <dbReference type="PROSITE-ProRule" id="PRU00524"/>
    </source>
</evidence>
<reference evidence="11 12" key="1">
    <citation type="journal article" date="2016" name="Nat. Commun.">
        <title>Thousands of microbial genomes shed light on interconnected biogeochemical processes in an aquifer system.</title>
        <authorList>
            <person name="Anantharaman K."/>
            <person name="Brown C.T."/>
            <person name="Hug L.A."/>
            <person name="Sharon I."/>
            <person name="Castelle C.J."/>
            <person name="Probst A.J."/>
            <person name="Thomas B.C."/>
            <person name="Singh A."/>
            <person name="Wilkins M.J."/>
            <person name="Karaoz U."/>
            <person name="Brodie E.L."/>
            <person name="Williams K.H."/>
            <person name="Hubbard S.S."/>
            <person name="Banfield J.F."/>
        </authorList>
    </citation>
    <scope>NUCLEOTIDE SEQUENCE [LARGE SCALE GENOMIC DNA]</scope>
</reference>
<evidence type="ECO:0000256" key="5">
    <source>
        <dbReference type="ARBA" id="ARBA00013950"/>
    </source>
</evidence>
<comment type="function">
    <text evidence="2">Catalyzes the dismutation of two molecules of 6,7-dimethyl-8-ribityllumazine, resulting in the formation of riboflavin and 5-amino-6-(D-ribitylamino)uracil.</text>
</comment>
<keyword evidence="6" id="KW-0686">Riboflavin biosynthesis</keyword>
<dbReference type="InterPro" id="IPR026017">
    <property type="entry name" value="Lumazine-bd_dom"/>
</dbReference>
<evidence type="ECO:0000313" key="12">
    <source>
        <dbReference type="Proteomes" id="UP000177187"/>
    </source>
</evidence>
<comment type="catalytic activity">
    <reaction evidence="1">
        <text>2 6,7-dimethyl-8-(1-D-ribityl)lumazine + H(+) = 5-amino-6-(D-ribitylamino)uracil + riboflavin</text>
        <dbReference type="Rhea" id="RHEA:20772"/>
        <dbReference type="ChEBI" id="CHEBI:15378"/>
        <dbReference type="ChEBI" id="CHEBI:15934"/>
        <dbReference type="ChEBI" id="CHEBI:57986"/>
        <dbReference type="ChEBI" id="CHEBI:58201"/>
        <dbReference type="EC" id="2.5.1.9"/>
    </reaction>
</comment>
<feature type="domain" description="Lumazine-binding" evidence="10">
    <location>
        <begin position="96"/>
        <end position="190"/>
    </location>
</feature>
<dbReference type="PIRSF" id="PIRSF000498">
    <property type="entry name" value="Riboflavin_syn_A"/>
    <property type="match status" value="1"/>
</dbReference>
<feature type="repeat" description="Lumazine-binding" evidence="9">
    <location>
        <begin position="96"/>
        <end position="190"/>
    </location>
</feature>
<protein>
    <recommendedName>
        <fullName evidence="5">Riboflavin synthase</fullName>
        <ecNumber evidence="4">2.5.1.9</ecNumber>
    </recommendedName>
</protein>
<keyword evidence="7" id="KW-0808">Transferase</keyword>
<dbReference type="NCBIfam" id="NF006767">
    <property type="entry name" value="PRK09289.1"/>
    <property type="match status" value="1"/>
</dbReference>
<dbReference type="PANTHER" id="PTHR21098:SF12">
    <property type="entry name" value="RIBOFLAVIN SYNTHASE"/>
    <property type="match status" value="1"/>
</dbReference>
<comment type="caution">
    <text evidence="11">The sequence shown here is derived from an EMBL/GenBank/DDBJ whole genome shotgun (WGS) entry which is preliminary data.</text>
</comment>
<feature type="repeat" description="Lumazine-binding" evidence="9">
    <location>
        <begin position="1"/>
        <end position="95"/>
    </location>
</feature>
<dbReference type="Gene3D" id="2.40.30.20">
    <property type="match status" value="2"/>
</dbReference>
<dbReference type="Pfam" id="PF00677">
    <property type="entry name" value="Lum_binding"/>
    <property type="match status" value="2"/>
</dbReference>
<evidence type="ECO:0000256" key="3">
    <source>
        <dbReference type="ARBA" id="ARBA00004887"/>
    </source>
</evidence>
<evidence type="ECO:0000256" key="4">
    <source>
        <dbReference type="ARBA" id="ARBA00012827"/>
    </source>
</evidence>
<evidence type="ECO:0000259" key="10">
    <source>
        <dbReference type="PROSITE" id="PS51177"/>
    </source>
</evidence>
<evidence type="ECO:0000313" key="11">
    <source>
        <dbReference type="EMBL" id="OGD71496.1"/>
    </source>
</evidence>
<keyword evidence="8" id="KW-0677">Repeat</keyword>
<feature type="domain" description="Lumazine-binding" evidence="10">
    <location>
        <begin position="1"/>
        <end position="95"/>
    </location>
</feature>
<dbReference type="InterPro" id="IPR001783">
    <property type="entry name" value="Lumazine-bd"/>
</dbReference>
<organism evidence="11 12">
    <name type="scientific">Candidatus Coatesbacteria bacterium RBG_13_66_14</name>
    <dbReference type="NCBI Taxonomy" id="1817816"/>
    <lineage>
        <taxon>Bacteria</taxon>
        <taxon>Candidatus Coatesiibacteriota</taxon>
    </lineage>
</organism>
<name>A0A1F5EW36_9BACT</name>
<evidence type="ECO:0000256" key="8">
    <source>
        <dbReference type="ARBA" id="ARBA00022737"/>
    </source>
</evidence>
<dbReference type="Proteomes" id="UP000177187">
    <property type="component" value="Unassembled WGS sequence"/>
</dbReference>
<evidence type="ECO:0000256" key="7">
    <source>
        <dbReference type="ARBA" id="ARBA00022679"/>
    </source>
</evidence>
<evidence type="ECO:0000256" key="2">
    <source>
        <dbReference type="ARBA" id="ARBA00002803"/>
    </source>
</evidence>
<evidence type="ECO:0000256" key="1">
    <source>
        <dbReference type="ARBA" id="ARBA00000968"/>
    </source>
</evidence>
<proteinExistence type="predicted"/>
<dbReference type="EC" id="2.5.1.9" evidence="4"/>
<sequence>MFTGIISEIGALVRLRPGGTARLEISAPRTAVGLKPGGSVAVNGACLTAVEVSPGGFAAEAMAETLEKTNLGRLVPGSPVNLESPLKLGGALDGHLVLGHVDGRARLVERRADGVLSLELADAALARYLAPKGSAALDGVSLTVIGAEGRLFTVGLIPHTAKNTTLGGLPPGWELNLEVDVLARYLEGLIGTHKGVDRDFLAEHGFL</sequence>
<accession>A0A1F5EW36</accession>
<dbReference type="PANTHER" id="PTHR21098">
    <property type="entry name" value="RIBOFLAVIN SYNTHASE ALPHA CHAIN"/>
    <property type="match status" value="1"/>
</dbReference>
<dbReference type="GO" id="GO:0009231">
    <property type="term" value="P:riboflavin biosynthetic process"/>
    <property type="evidence" value="ECO:0007669"/>
    <property type="project" value="UniProtKB-KW"/>
</dbReference>
<comment type="pathway">
    <text evidence="3">Cofactor biosynthesis; riboflavin biosynthesis; riboflavin from 2-hydroxy-3-oxobutyl phosphate and 5-amino-6-(D-ribitylamino)uracil: step 2/2.</text>
</comment>
<dbReference type="InterPro" id="IPR017938">
    <property type="entry name" value="Riboflavin_synthase-like_b-brl"/>
</dbReference>
<dbReference type="AlphaFoldDB" id="A0A1F5EW36"/>
<dbReference type="SUPFAM" id="SSF63380">
    <property type="entry name" value="Riboflavin synthase domain-like"/>
    <property type="match status" value="2"/>
</dbReference>
<dbReference type="STRING" id="1817816.A2Y64_03385"/>
<dbReference type="PROSITE" id="PS51177">
    <property type="entry name" value="LUMAZINE_BIND"/>
    <property type="match status" value="2"/>
</dbReference>
<dbReference type="GO" id="GO:0004746">
    <property type="term" value="F:riboflavin synthase activity"/>
    <property type="evidence" value="ECO:0007669"/>
    <property type="project" value="UniProtKB-EC"/>
</dbReference>